<dbReference type="Gene3D" id="1.10.10.10">
    <property type="entry name" value="Winged helix-like DNA-binding domain superfamily/Winged helix DNA-binding domain"/>
    <property type="match status" value="1"/>
</dbReference>
<proteinExistence type="predicted"/>
<organism evidence="2 3">
    <name type="scientific">Reichenbachiella faecimaris</name>
    <dbReference type="NCBI Taxonomy" id="692418"/>
    <lineage>
        <taxon>Bacteria</taxon>
        <taxon>Pseudomonadati</taxon>
        <taxon>Bacteroidota</taxon>
        <taxon>Cytophagia</taxon>
        <taxon>Cytophagales</taxon>
        <taxon>Reichenbachiellaceae</taxon>
        <taxon>Reichenbachiella</taxon>
    </lineage>
</organism>
<dbReference type="RefSeq" id="WP_084374064.1">
    <property type="nucleotide sequence ID" value="NZ_FWYF01000004.1"/>
</dbReference>
<evidence type="ECO:0000259" key="1">
    <source>
        <dbReference type="Pfam" id="PF08281"/>
    </source>
</evidence>
<evidence type="ECO:0000313" key="2">
    <source>
        <dbReference type="EMBL" id="SMD37704.1"/>
    </source>
</evidence>
<dbReference type="InterPro" id="IPR013325">
    <property type="entry name" value="RNA_pol_sigma_r2"/>
</dbReference>
<dbReference type="InterPro" id="IPR036388">
    <property type="entry name" value="WH-like_DNA-bd_sf"/>
</dbReference>
<dbReference type="PANTHER" id="PTHR30173:SF36">
    <property type="entry name" value="ECF RNA POLYMERASE SIGMA FACTOR SIGJ"/>
    <property type="match status" value="1"/>
</dbReference>
<feature type="domain" description="RNA polymerase sigma factor 70 region 4 type 2" evidence="1">
    <location>
        <begin position="99"/>
        <end position="148"/>
    </location>
</feature>
<dbReference type="SUPFAM" id="SSF54427">
    <property type="entry name" value="NTF2-like"/>
    <property type="match status" value="1"/>
</dbReference>
<name>A0A1W2GMB2_REIFA</name>
<accession>A0A1W2GMB2</accession>
<dbReference type="InterPro" id="IPR013324">
    <property type="entry name" value="RNA_pol_sigma_r3/r4-like"/>
</dbReference>
<dbReference type="Gene3D" id="1.10.1740.10">
    <property type="match status" value="1"/>
</dbReference>
<reference evidence="2 3" key="1">
    <citation type="submission" date="2017-04" db="EMBL/GenBank/DDBJ databases">
        <authorList>
            <person name="Afonso C.L."/>
            <person name="Miller P.J."/>
            <person name="Scott M.A."/>
            <person name="Spackman E."/>
            <person name="Goraichik I."/>
            <person name="Dimitrov K.M."/>
            <person name="Suarez D.L."/>
            <person name="Swayne D.E."/>
        </authorList>
    </citation>
    <scope>NUCLEOTIDE SEQUENCE [LARGE SCALE GENOMIC DNA]</scope>
    <source>
        <strain evidence="2 3">DSM 26133</strain>
    </source>
</reference>
<dbReference type="Pfam" id="PF08281">
    <property type="entry name" value="Sigma70_r4_2"/>
    <property type="match status" value="1"/>
</dbReference>
<dbReference type="EMBL" id="FWYF01000004">
    <property type="protein sequence ID" value="SMD37704.1"/>
    <property type="molecule type" value="Genomic_DNA"/>
</dbReference>
<dbReference type="GO" id="GO:0003677">
    <property type="term" value="F:DNA binding"/>
    <property type="evidence" value="ECO:0007669"/>
    <property type="project" value="InterPro"/>
</dbReference>
<keyword evidence="3" id="KW-1185">Reference proteome</keyword>
<evidence type="ECO:0000313" key="3">
    <source>
        <dbReference type="Proteomes" id="UP000192472"/>
    </source>
</evidence>
<sequence length="284" mass="32434">MEFLNEYQKKLFPYAYNILGSVDDALDAVQDVMSKFEAIAQKGFQNEIGYLIRSVVNTAINIKQRNQRLRHGVWLPEPISTDRADKNIEREEIIGYSMMVLLEHLNPKERAVFILKETFDYAHEEIADVLSITVNNSRKLLSRAKSTLQTHNLQRSPTEYSFNNSIDLQEYIDIIKVGDVKALESKLNKDIVLIADGGKNVSVVRQFTSGIENVIKLITHLYDTYHKNYSYKTGIVNHQSAILFYQRQLLVNCQVFEVNGDQITGIYSIVDPAKLKKLAATFPG</sequence>
<dbReference type="SUPFAM" id="SSF88659">
    <property type="entry name" value="Sigma3 and sigma4 domains of RNA polymerase sigma factors"/>
    <property type="match status" value="1"/>
</dbReference>
<dbReference type="GO" id="GO:0006352">
    <property type="term" value="P:DNA-templated transcription initiation"/>
    <property type="evidence" value="ECO:0007669"/>
    <property type="project" value="InterPro"/>
</dbReference>
<dbReference type="AlphaFoldDB" id="A0A1W2GMB2"/>
<dbReference type="InterPro" id="IPR032710">
    <property type="entry name" value="NTF2-like_dom_sf"/>
</dbReference>
<dbReference type="InterPro" id="IPR013249">
    <property type="entry name" value="RNA_pol_sigma70_r4_t2"/>
</dbReference>
<gene>
    <name evidence="2" type="ORF">SAMN04488029_3419</name>
</gene>
<dbReference type="PANTHER" id="PTHR30173">
    <property type="entry name" value="SIGMA 19 FACTOR"/>
    <property type="match status" value="1"/>
</dbReference>
<dbReference type="InterPro" id="IPR052704">
    <property type="entry name" value="ECF_Sigma-70_Domain"/>
</dbReference>
<dbReference type="InterPro" id="IPR014284">
    <property type="entry name" value="RNA_pol_sigma-70_dom"/>
</dbReference>
<dbReference type="Proteomes" id="UP000192472">
    <property type="component" value="Unassembled WGS sequence"/>
</dbReference>
<protein>
    <submittedName>
        <fullName evidence="2">RNA polymerase sigma-70 factor, ECF subfamily</fullName>
    </submittedName>
</protein>
<dbReference type="STRING" id="692418.SAMN04488029_3419"/>
<dbReference type="NCBIfam" id="TIGR02937">
    <property type="entry name" value="sigma70-ECF"/>
    <property type="match status" value="1"/>
</dbReference>
<dbReference type="SUPFAM" id="SSF88946">
    <property type="entry name" value="Sigma2 domain of RNA polymerase sigma factors"/>
    <property type="match status" value="1"/>
</dbReference>
<dbReference type="GO" id="GO:0016987">
    <property type="term" value="F:sigma factor activity"/>
    <property type="evidence" value="ECO:0007669"/>
    <property type="project" value="InterPro"/>
</dbReference>